<keyword evidence="7" id="KW-1185">Reference proteome</keyword>
<dbReference type="Pfam" id="PF13306">
    <property type="entry name" value="LRR_5"/>
    <property type="match status" value="1"/>
</dbReference>
<dbReference type="OrthoDB" id="694479at2759"/>
<dbReference type="FunFam" id="3.80.10.10:FF:000082">
    <property type="entry name" value="Leucine-rich repeat-containing 24"/>
    <property type="match status" value="1"/>
</dbReference>
<dbReference type="STRING" id="35570.A0A1I8P948"/>
<reference evidence="7" key="1">
    <citation type="submission" date="2015-05" db="EMBL/GenBank/DDBJ databases">
        <authorList>
            <person name="Wilson R.K."/>
            <person name="Warren W.C."/>
            <person name="Olafson P."/>
        </authorList>
    </citation>
    <scope>NUCLEOTIDE SEQUENCE [LARGE SCALE GENOMIC DNA]</scope>
    <source>
        <strain evidence="7">USDA</strain>
    </source>
</reference>
<dbReference type="InterPro" id="IPR001611">
    <property type="entry name" value="Leu-rich_rpt"/>
</dbReference>
<name>A0A1I8P948_STOCA</name>
<keyword evidence="4" id="KW-0472">Membrane</keyword>
<keyword evidence="4" id="KW-1133">Transmembrane helix</keyword>
<dbReference type="Proteomes" id="UP000095300">
    <property type="component" value="Unassembled WGS sequence"/>
</dbReference>
<dbReference type="EnsemblMetazoa" id="SCAU005919-RA">
    <property type="protein sequence ID" value="SCAU005919-PA"/>
    <property type="gene ID" value="SCAU005919"/>
</dbReference>
<dbReference type="VEuPathDB" id="VectorBase:SCAU005919"/>
<organism evidence="6 7">
    <name type="scientific">Stomoxys calcitrans</name>
    <name type="common">Stable fly</name>
    <name type="synonym">Conops calcitrans</name>
    <dbReference type="NCBI Taxonomy" id="35570"/>
    <lineage>
        <taxon>Eukaryota</taxon>
        <taxon>Metazoa</taxon>
        <taxon>Ecdysozoa</taxon>
        <taxon>Arthropoda</taxon>
        <taxon>Hexapoda</taxon>
        <taxon>Insecta</taxon>
        <taxon>Pterygota</taxon>
        <taxon>Neoptera</taxon>
        <taxon>Endopterygota</taxon>
        <taxon>Diptera</taxon>
        <taxon>Brachycera</taxon>
        <taxon>Muscomorpha</taxon>
        <taxon>Muscoidea</taxon>
        <taxon>Muscidae</taxon>
        <taxon>Stomoxys</taxon>
    </lineage>
</organism>
<accession>A0A1I8P948</accession>
<dbReference type="EnsemblMetazoa" id="SCAU005919-RB">
    <property type="protein sequence ID" value="SCAU005919-PB"/>
    <property type="gene ID" value="SCAU005919"/>
</dbReference>
<keyword evidence="1" id="KW-0433">Leucine-rich repeat</keyword>
<gene>
    <name evidence="6" type="primary">106090098</name>
</gene>
<dbReference type="AlphaFoldDB" id="A0A1I8P948"/>
<dbReference type="InterPro" id="IPR026906">
    <property type="entry name" value="LRR_5"/>
</dbReference>
<dbReference type="PANTHER" id="PTHR24373:SF275">
    <property type="entry name" value="TIR DOMAIN-CONTAINING PROTEIN"/>
    <property type="match status" value="1"/>
</dbReference>
<evidence type="ECO:0000256" key="3">
    <source>
        <dbReference type="ARBA" id="ARBA00022737"/>
    </source>
</evidence>
<keyword evidence="3" id="KW-0677">Repeat</keyword>
<dbReference type="SUPFAM" id="SSF52058">
    <property type="entry name" value="L domain-like"/>
    <property type="match status" value="1"/>
</dbReference>
<reference evidence="6" key="2">
    <citation type="submission" date="2020-05" db="UniProtKB">
        <authorList>
            <consortium name="EnsemblMetazoa"/>
        </authorList>
    </citation>
    <scope>IDENTIFICATION</scope>
    <source>
        <strain evidence="6">USDA</strain>
    </source>
</reference>
<dbReference type="Pfam" id="PF13855">
    <property type="entry name" value="LRR_8"/>
    <property type="match status" value="1"/>
</dbReference>
<evidence type="ECO:0000256" key="4">
    <source>
        <dbReference type="SAM" id="Phobius"/>
    </source>
</evidence>
<protein>
    <recommendedName>
        <fullName evidence="8">LRRNT domain-containing protein</fullName>
    </recommendedName>
</protein>
<evidence type="ECO:0000313" key="7">
    <source>
        <dbReference type="Proteomes" id="UP000095300"/>
    </source>
</evidence>
<feature type="chain" id="PRO_5014271770" description="LRRNT domain-containing protein" evidence="5">
    <location>
        <begin position="25"/>
        <end position="469"/>
    </location>
</feature>
<evidence type="ECO:0000256" key="2">
    <source>
        <dbReference type="ARBA" id="ARBA00022729"/>
    </source>
</evidence>
<evidence type="ECO:0008006" key="8">
    <source>
        <dbReference type="Google" id="ProtNLM"/>
    </source>
</evidence>
<dbReference type="InterPro" id="IPR003591">
    <property type="entry name" value="Leu-rich_rpt_typical-subtyp"/>
</dbReference>
<sequence>MHISYKFGLVLIFILCVSFCHTRAAPATNKTSTRLNDYSDDDYDDDYYDDNQAAEEPPSPDAPVTPLINLGNSLLNLLDIPTRSNHVVEPICPKACLCLEDYKYIDCSNGRLVEVPHDIPPTAMILDLSHNHIKHIKATDFSHRLKLQEINLSNNYIEEVTSAMFEDLPRLQRLRLASNRLTDIDPDTFRGASDLSLLDLNNNAIKLRRDKSFLNQPSLLELNCRNCSWTEIYEDTFKNTSRLTALRIDNNDFDKKINTRAFIPLKSLIKLRVPELNQNSTEELCNLLKFIDNISFKHFEVSCYELVLGASYNESIILVTDPPYKQPTGVELETTTYDTVANPATANTNEKAVLSKMSSNMTSLPEEHLANDTEIAKASAGFTETGPSKENVKGDEEEAYKVPISQEAINQMLIGLMIVSVIGIIIGILCRKDVWGIKTKCCRTKKPIEDKAIDSNGQAAEEIPLNKIA</sequence>
<dbReference type="InterPro" id="IPR050328">
    <property type="entry name" value="Dev_Immune_Receptor"/>
</dbReference>
<evidence type="ECO:0000313" key="6">
    <source>
        <dbReference type="EnsemblMetazoa" id="SCAU005919-PA"/>
    </source>
</evidence>
<dbReference type="KEGG" id="scac:106090098"/>
<evidence type="ECO:0000256" key="5">
    <source>
        <dbReference type="SAM" id="SignalP"/>
    </source>
</evidence>
<dbReference type="InterPro" id="IPR032675">
    <property type="entry name" value="LRR_dom_sf"/>
</dbReference>
<dbReference type="Gene3D" id="3.80.10.10">
    <property type="entry name" value="Ribonuclease Inhibitor"/>
    <property type="match status" value="1"/>
</dbReference>
<feature type="signal peptide" evidence="5">
    <location>
        <begin position="1"/>
        <end position="24"/>
    </location>
</feature>
<feature type="transmembrane region" description="Helical" evidence="4">
    <location>
        <begin position="412"/>
        <end position="430"/>
    </location>
</feature>
<keyword evidence="4" id="KW-0812">Transmembrane</keyword>
<proteinExistence type="predicted"/>
<dbReference type="PANTHER" id="PTHR24373">
    <property type="entry name" value="SLIT RELATED LEUCINE-RICH REPEAT NEURONAL PROTEIN"/>
    <property type="match status" value="1"/>
</dbReference>
<dbReference type="SMART" id="SM00369">
    <property type="entry name" value="LRR_TYP"/>
    <property type="match status" value="3"/>
</dbReference>
<keyword evidence="2 5" id="KW-0732">Signal</keyword>
<evidence type="ECO:0000256" key="1">
    <source>
        <dbReference type="ARBA" id="ARBA00022614"/>
    </source>
</evidence>